<dbReference type="AlphaFoldDB" id="A0A1I3LIP5"/>
<keyword evidence="2" id="KW-1185">Reference proteome</keyword>
<protein>
    <submittedName>
        <fullName evidence="1">Uncharacterized protein</fullName>
    </submittedName>
</protein>
<accession>A0A1I3LIP5</accession>
<reference evidence="2" key="1">
    <citation type="submission" date="2016-10" db="EMBL/GenBank/DDBJ databases">
        <authorList>
            <person name="Varghese N."/>
            <person name="Submissions S."/>
        </authorList>
    </citation>
    <scope>NUCLEOTIDE SEQUENCE [LARGE SCALE GENOMIC DNA]</scope>
    <source>
        <strain evidence="2">DSM 26471</strain>
    </source>
</reference>
<sequence>MTHYNGRPLQLVAKMTPGMFDEEVKLYIDNELVINERSQPFGGSSQTFEGTWKGRKVVARATAVQKFMTSYIMVDVFIDGTLVDTLTI</sequence>
<name>A0A1I3LIP5_9RHOB</name>
<evidence type="ECO:0000313" key="1">
    <source>
        <dbReference type="EMBL" id="SFI84336.1"/>
    </source>
</evidence>
<dbReference type="Proteomes" id="UP000199630">
    <property type="component" value="Unassembled WGS sequence"/>
</dbReference>
<organism evidence="1 2">
    <name type="scientific">Celeribacter neptunius</name>
    <dbReference type="NCBI Taxonomy" id="588602"/>
    <lineage>
        <taxon>Bacteria</taxon>
        <taxon>Pseudomonadati</taxon>
        <taxon>Pseudomonadota</taxon>
        <taxon>Alphaproteobacteria</taxon>
        <taxon>Rhodobacterales</taxon>
        <taxon>Roseobacteraceae</taxon>
        <taxon>Celeribacter</taxon>
    </lineage>
</organism>
<evidence type="ECO:0000313" key="2">
    <source>
        <dbReference type="Proteomes" id="UP000199630"/>
    </source>
</evidence>
<dbReference type="EMBL" id="FORH01000001">
    <property type="protein sequence ID" value="SFI84336.1"/>
    <property type="molecule type" value="Genomic_DNA"/>
</dbReference>
<proteinExistence type="predicted"/>
<gene>
    <name evidence="1" type="ORF">SAMN04487991_1038</name>
</gene>